<keyword evidence="5 6" id="KW-0378">Hydrolase</keyword>
<dbReference type="InterPro" id="IPR033713">
    <property type="entry name" value="NudJ"/>
</dbReference>
<evidence type="ECO:0000256" key="4">
    <source>
        <dbReference type="ARBA" id="ARBA00015552"/>
    </source>
</evidence>
<comment type="caution">
    <text evidence="8">The sequence shown here is derived from an EMBL/GenBank/DDBJ whole genome shotgun (WGS) entry which is preliminary data.</text>
</comment>
<dbReference type="Proteomes" id="UP000183471">
    <property type="component" value="Unassembled WGS sequence"/>
</dbReference>
<organism evidence="8 9">
    <name type="scientific">Nitrosospira multiformis</name>
    <dbReference type="NCBI Taxonomy" id="1231"/>
    <lineage>
        <taxon>Bacteria</taxon>
        <taxon>Pseudomonadati</taxon>
        <taxon>Pseudomonadota</taxon>
        <taxon>Betaproteobacteria</taxon>
        <taxon>Nitrosomonadales</taxon>
        <taxon>Nitrosomonadaceae</taxon>
        <taxon>Nitrosospira</taxon>
    </lineage>
</organism>
<name>A0ABY0TKX4_9PROT</name>
<dbReference type="EC" id="3.6.1.-" evidence="6"/>
<dbReference type="Pfam" id="PF00293">
    <property type="entry name" value="NUDIX"/>
    <property type="match status" value="1"/>
</dbReference>
<gene>
    <name evidence="6" type="primary">nudJ</name>
    <name evidence="8" type="ORF">SAMN05216402_3156</name>
</gene>
<dbReference type="SUPFAM" id="SSF55811">
    <property type="entry name" value="Nudix"/>
    <property type="match status" value="1"/>
</dbReference>
<protein>
    <recommendedName>
        <fullName evidence="4 6">Phosphatase NudJ</fullName>
        <ecNumber evidence="6">3.6.1.-</ecNumber>
    </recommendedName>
</protein>
<reference evidence="8 9" key="1">
    <citation type="submission" date="2016-10" db="EMBL/GenBank/DDBJ databases">
        <authorList>
            <person name="Varghese N."/>
            <person name="Submissions S."/>
        </authorList>
    </citation>
    <scope>NUCLEOTIDE SEQUENCE [LARGE SCALE GENOMIC DNA]</scope>
    <source>
        <strain evidence="8 9">Nl1</strain>
    </source>
</reference>
<dbReference type="EMBL" id="FNKY01000001">
    <property type="protein sequence ID" value="SDQ99239.1"/>
    <property type="molecule type" value="Genomic_DNA"/>
</dbReference>
<comment type="subunit">
    <text evidence="3 6">Monomer.</text>
</comment>
<dbReference type="Gene3D" id="3.90.79.10">
    <property type="entry name" value="Nucleoside Triphosphate Pyrophosphohydrolase"/>
    <property type="match status" value="1"/>
</dbReference>
<sequence>MEVTQEIMIWKPNVTVAAVVEQDGKYLLVEEQTSSGVLFNQPAGHLEPDESIVQGAVRETLEETGYTFAPQWVLGIYRWHSHADNVTYLRFAFAGSVTDHDPDRPLDAGILRAGWFCVDEIREMTDRHRSPLVMKCVEDHLAGKHYSLDILTHYD</sequence>
<comment type="cofactor">
    <cofactor evidence="1 6">
        <name>Mg(2+)</name>
        <dbReference type="ChEBI" id="CHEBI:18420"/>
    </cofactor>
</comment>
<accession>A0ABY0TKX4</accession>
<evidence type="ECO:0000259" key="7">
    <source>
        <dbReference type="PROSITE" id="PS51462"/>
    </source>
</evidence>
<evidence type="ECO:0000256" key="5">
    <source>
        <dbReference type="ARBA" id="ARBA00022801"/>
    </source>
</evidence>
<dbReference type="CDD" id="cd03675">
    <property type="entry name" value="NUDIX_Hydrolase"/>
    <property type="match status" value="1"/>
</dbReference>
<dbReference type="PROSITE" id="PS51462">
    <property type="entry name" value="NUDIX"/>
    <property type="match status" value="1"/>
</dbReference>
<comment type="similarity">
    <text evidence="2 6">Belongs to the Nudix hydrolase family. NudJ subfamily.</text>
</comment>
<dbReference type="PANTHER" id="PTHR43222">
    <property type="entry name" value="NUDIX HYDROLASE 23"/>
    <property type="match status" value="1"/>
</dbReference>
<dbReference type="PANTHER" id="PTHR43222:SF11">
    <property type="entry name" value="PHOSPHATASE NUDJ"/>
    <property type="match status" value="1"/>
</dbReference>
<evidence type="ECO:0000256" key="6">
    <source>
        <dbReference type="RuleBase" id="RU364043"/>
    </source>
</evidence>
<evidence type="ECO:0000313" key="9">
    <source>
        <dbReference type="Proteomes" id="UP000183471"/>
    </source>
</evidence>
<evidence type="ECO:0000256" key="3">
    <source>
        <dbReference type="ARBA" id="ARBA00011245"/>
    </source>
</evidence>
<dbReference type="InterPro" id="IPR000086">
    <property type="entry name" value="NUDIX_hydrolase_dom"/>
</dbReference>
<dbReference type="InterPro" id="IPR015797">
    <property type="entry name" value="NUDIX_hydrolase-like_dom_sf"/>
</dbReference>
<evidence type="ECO:0000256" key="1">
    <source>
        <dbReference type="ARBA" id="ARBA00001946"/>
    </source>
</evidence>
<evidence type="ECO:0000256" key="2">
    <source>
        <dbReference type="ARBA" id="ARBA00007608"/>
    </source>
</evidence>
<feature type="domain" description="Nudix hydrolase" evidence="7">
    <location>
        <begin position="9"/>
        <end position="138"/>
    </location>
</feature>
<dbReference type="PROSITE" id="PS00893">
    <property type="entry name" value="NUDIX_BOX"/>
    <property type="match status" value="1"/>
</dbReference>
<keyword evidence="9" id="KW-1185">Reference proteome</keyword>
<dbReference type="InterPro" id="IPR020084">
    <property type="entry name" value="NUDIX_hydrolase_CS"/>
</dbReference>
<keyword evidence="6" id="KW-0460">Magnesium</keyword>
<evidence type="ECO:0000313" key="8">
    <source>
        <dbReference type="EMBL" id="SDQ99239.1"/>
    </source>
</evidence>
<proteinExistence type="inferred from homology"/>